<dbReference type="Gramene" id="TKW02263">
    <property type="protein sequence ID" value="TKW02263"/>
    <property type="gene ID" value="SEVIR_8G235000v2"/>
</dbReference>
<evidence type="ECO:0000313" key="12">
    <source>
        <dbReference type="EMBL" id="TKW02263.1"/>
    </source>
</evidence>
<keyword evidence="13" id="KW-1185">Reference proteome</keyword>
<dbReference type="EC" id="2.7.11.1" evidence="1"/>
<dbReference type="InterPro" id="IPR017441">
    <property type="entry name" value="Protein_kinase_ATP_BS"/>
</dbReference>
<dbReference type="Gramene" id="TKW02274">
    <property type="protein sequence ID" value="TKW02274"/>
    <property type="gene ID" value="SEVIR_8G235000v2"/>
</dbReference>
<keyword evidence="5" id="KW-0418">Kinase</keyword>
<comment type="catalytic activity">
    <reaction evidence="7">
        <text>L-threonyl-[protein] + ATP = O-phospho-L-threonyl-[protein] + ADP + H(+)</text>
        <dbReference type="Rhea" id="RHEA:46608"/>
        <dbReference type="Rhea" id="RHEA-COMP:11060"/>
        <dbReference type="Rhea" id="RHEA-COMP:11605"/>
        <dbReference type="ChEBI" id="CHEBI:15378"/>
        <dbReference type="ChEBI" id="CHEBI:30013"/>
        <dbReference type="ChEBI" id="CHEBI:30616"/>
        <dbReference type="ChEBI" id="CHEBI:61977"/>
        <dbReference type="ChEBI" id="CHEBI:456216"/>
        <dbReference type="EC" id="2.7.11.1"/>
    </reaction>
</comment>
<evidence type="ECO:0000259" key="11">
    <source>
        <dbReference type="PROSITE" id="PS50011"/>
    </source>
</evidence>
<dbReference type="Gramene" id="TKW02266">
    <property type="protein sequence ID" value="TKW02266"/>
    <property type="gene ID" value="SEVIR_8G235000v2"/>
</dbReference>
<evidence type="ECO:0000256" key="2">
    <source>
        <dbReference type="ARBA" id="ARBA00022527"/>
    </source>
</evidence>
<proteinExistence type="inferred from homology"/>
<evidence type="ECO:0000256" key="6">
    <source>
        <dbReference type="ARBA" id="ARBA00022840"/>
    </source>
</evidence>
<dbReference type="EMBL" id="CM016559">
    <property type="protein sequence ID" value="TKW02266.1"/>
    <property type="molecule type" value="Genomic_DNA"/>
</dbReference>
<keyword evidence="4 9" id="KW-0547">Nucleotide-binding</keyword>
<dbReference type="PANTHER" id="PTHR27006">
    <property type="entry name" value="PROMASTIGOTE SURFACE ANTIGEN PROTEIN PSA"/>
    <property type="match status" value="1"/>
</dbReference>
<dbReference type="GO" id="GO:0005524">
    <property type="term" value="F:ATP binding"/>
    <property type="evidence" value="ECO:0007669"/>
    <property type="project" value="UniProtKB-UniRule"/>
</dbReference>
<evidence type="ECO:0000256" key="8">
    <source>
        <dbReference type="ARBA" id="ARBA00048679"/>
    </source>
</evidence>
<dbReference type="Gene3D" id="3.30.200.20">
    <property type="entry name" value="Phosphorylase Kinase, domain 1"/>
    <property type="match status" value="1"/>
</dbReference>
<evidence type="ECO:0000256" key="10">
    <source>
        <dbReference type="RuleBase" id="RU000304"/>
    </source>
</evidence>
<dbReference type="Gene3D" id="1.20.930.20">
    <property type="entry name" value="Adaptor protein Cbl, N-terminal domain"/>
    <property type="match status" value="1"/>
</dbReference>
<protein>
    <recommendedName>
        <fullName evidence="1">non-specific serine/threonine protein kinase</fullName>
        <ecNumber evidence="1">2.7.11.1</ecNumber>
    </recommendedName>
</protein>
<dbReference type="Pfam" id="PF00069">
    <property type="entry name" value="Pkinase"/>
    <property type="match status" value="1"/>
</dbReference>
<evidence type="ECO:0000256" key="4">
    <source>
        <dbReference type="ARBA" id="ARBA00022741"/>
    </source>
</evidence>
<evidence type="ECO:0000256" key="3">
    <source>
        <dbReference type="ARBA" id="ARBA00022679"/>
    </source>
</evidence>
<dbReference type="Pfam" id="PF22215">
    <property type="entry name" value="MLKL_N"/>
    <property type="match status" value="1"/>
</dbReference>
<comment type="similarity">
    <text evidence="10">Belongs to the protein kinase superfamily.</text>
</comment>
<comment type="catalytic activity">
    <reaction evidence="8">
        <text>L-seryl-[protein] + ATP = O-phospho-L-seryl-[protein] + ADP + H(+)</text>
        <dbReference type="Rhea" id="RHEA:17989"/>
        <dbReference type="Rhea" id="RHEA-COMP:9863"/>
        <dbReference type="Rhea" id="RHEA-COMP:11604"/>
        <dbReference type="ChEBI" id="CHEBI:15378"/>
        <dbReference type="ChEBI" id="CHEBI:29999"/>
        <dbReference type="ChEBI" id="CHEBI:30616"/>
        <dbReference type="ChEBI" id="CHEBI:83421"/>
        <dbReference type="ChEBI" id="CHEBI:456216"/>
        <dbReference type="EC" id="2.7.11.1"/>
    </reaction>
</comment>
<dbReference type="InterPro" id="IPR059179">
    <property type="entry name" value="MLKL-like_MCAfunc"/>
</dbReference>
<dbReference type="PANTHER" id="PTHR27006:SF601">
    <property type="entry name" value="PROTEIN KINASE DOMAIN-CONTAINING PROTEIN"/>
    <property type="match status" value="1"/>
</dbReference>
<evidence type="ECO:0000256" key="5">
    <source>
        <dbReference type="ARBA" id="ARBA00022777"/>
    </source>
</evidence>
<evidence type="ECO:0000256" key="7">
    <source>
        <dbReference type="ARBA" id="ARBA00047899"/>
    </source>
</evidence>
<dbReference type="PROSITE" id="PS00108">
    <property type="entry name" value="PROTEIN_KINASE_ST"/>
    <property type="match status" value="1"/>
</dbReference>
<dbReference type="EMBL" id="CM016559">
    <property type="protein sequence ID" value="TKW02274.1"/>
    <property type="molecule type" value="Genomic_DNA"/>
</dbReference>
<dbReference type="GO" id="GO:0004674">
    <property type="term" value="F:protein serine/threonine kinase activity"/>
    <property type="evidence" value="ECO:0007669"/>
    <property type="project" value="UniProtKB-KW"/>
</dbReference>
<keyword evidence="6 9" id="KW-0067">ATP-binding</keyword>
<dbReference type="InterPro" id="IPR036537">
    <property type="entry name" value="Adaptor_Cbl_N_dom_sf"/>
</dbReference>
<dbReference type="GO" id="GO:0007166">
    <property type="term" value="P:cell surface receptor signaling pathway"/>
    <property type="evidence" value="ECO:0007669"/>
    <property type="project" value="InterPro"/>
</dbReference>
<dbReference type="Gene3D" id="1.10.510.10">
    <property type="entry name" value="Transferase(Phosphotransferase) domain 1"/>
    <property type="match status" value="1"/>
</dbReference>
<reference evidence="12 13" key="1">
    <citation type="submission" date="2019-03" db="EMBL/GenBank/DDBJ databases">
        <title>WGS assembly of Setaria viridis.</title>
        <authorList>
            <person name="Huang P."/>
            <person name="Jenkins J."/>
            <person name="Grimwood J."/>
            <person name="Barry K."/>
            <person name="Healey A."/>
            <person name="Mamidi S."/>
            <person name="Sreedasyam A."/>
            <person name="Shu S."/>
            <person name="Feldman M."/>
            <person name="Wu J."/>
            <person name="Yu Y."/>
            <person name="Chen C."/>
            <person name="Johnson J."/>
            <person name="Rokhsar D."/>
            <person name="Baxter I."/>
            <person name="Schmutz J."/>
            <person name="Brutnell T."/>
            <person name="Kellogg E."/>
        </authorList>
    </citation>
    <scope>NUCLEOTIDE SEQUENCE [LARGE SCALE GENOMIC DNA]</scope>
    <source>
        <strain evidence="13">cv. A10</strain>
    </source>
</reference>
<evidence type="ECO:0000256" key="9">
    <source>
        <dbReference type="PROSITE-ProRule" id="PRU10141"/>
    </source>
</evidence>
<evidence type="ECO:0000256" key="1">
    <source>
        <dbReference type="ARBA" id="ARBA00012513"/>
    </source>
</evidence>
<dbReference type="SUPFAM" id="SSF56112">
    <property type="entry name" value="Protein kinase-like (PK-like)"/>
    <property type="match status" value="1"/>
</dbReference>
<dbReference type="PROSITE" id="PS50011">
    <property type="entry name" value="PROTEIN_KINASE_DOM"/>
    <property type="match status" value="1"/>
</dbReference>
<gene>
    <name evidence="12" type="ORF">SEVIR_8G235000v2</name>
</gene>
<dbReference type="SMART" id="SM00220">
    <property type="entry name" value="S_TKc"/>
    <property type="match status" value="1"/>
</dbReference>
<organism evidence="12 13">
    <name type="scientific">Setaria viridis</name>
    <name type="common">Green bristlegrass</name>
    <name type="synonym">Setaria italica subsp. viridis</name>
    <dbReference type="NCBI Taxonomy" id="4556"/>
    <lineage>
        <taxon>Eukaryota</taxon>
        <taxon>Viridiplantae</taxon>
        <taxon>Streptophyta</taxon>
        <taxon>Embryophyta</taxon>
        <taxon>Tracheophyta</taxon>
        <taxon>Spermatophyta</taxon>
        <taxon>Magnoliopsida</taxon>
        <taxon>Liliopsida</taxon>
        <taxon>Poales</taxon>
        <taxon>Poaceae</taxon>
        <taxon>PACMAD clade</taxon>
        <taxon>Panicoideae</taxon>
        <taxon>Panicodae</taxon>
        <taxon>Paniceae</taxon>
        <taxon>Cenchrinae</taxon>
        <taxon>Setaria</taxon>
    </lineage>
</organism>
<dbReference type="EMBL" id="CM016559">
    <property type="protein sequence ID" value="TKW02263.1"/>
    <property type="molecule type" value="Genomic_DNA"/>
</dbReference>
<dbReference type="PROSITE" id="PS00107">
    <property type="entry name" value="PROTEIN_KINASE_ATP"/>
    <property type="match status" value="1"/>
</dbReference>
<dbReference type="CDD" id="cd21037">
    <property type="entry name" value="MLKL_NTD"/>
    <property type="match status" value="1"/>
</dbReference>
<dbReference type="FunFam" id="1.10.510.10:FF:001023">
    <property type="entry name" value="Os07g0541700 protein"/>
    <property type="match status" value="1"/>
</dbReference>
<sequence>MADIALGSVGKIVQIALKIKEAVETVKQNEKECHDIQRCVARVSALLRKLDEMTETMKDEVMRDALEDLAESLERALELVMECQRKHNFRRFLGAGNMAKELGRVQDDIVRKLQLGNFATSVQTITIMVTNIQSAGGPPPRPPPPRSQGEVIIDGFTKFSLSELKAATENFSDGNKIGSGGTGDVYKGVLQDGQVVAIKKLHPIRGFDHCRPYDEINVFVDLKHKNIIRPLGYCLEVTMVLAIYNGKYVGAQQGEFCFVQEYMENGSMENIMNGSRFIGWSCRFKMIQGIAQGLHYLHEQRVVHMDLKPQNILVDSDMNPRISDFGVAKKLDLGVEKTFDSSIAGTMHYMAPEYMYKGCVSTKCDVYSFGNTLLGTIIGSMIISTPPNISELIQWAFEARDDVRMELFKPSLCCKSQLMQIKKCMEIGLLCVEEDKERRPTMADVLAMLNGVKELPALKEPYPYINTE</sequence>
<name>A0A4U6TMP8_SETVI</name>
<feature type="domain" description="Protein kinase" evidence="11">
    <location>
        <begin position="171"/>
        <end position="465"/>
    </location>
</feature>
<dbReference type="InterPro" id="IPR000719">
    <property type="entry name" value="Prot_kinase_dom"/>
</dbReference>
<feature type="binding site" evidence="9">
    <location>
        <position position="200"/>
    </location>
    <ligand>
        <name>ATP</name>
        <dbReference type="ChEBI" id="CHEBI:30616"/>
    </ligand>
</feature>
<evidence type="ECO:0000313" key="13">
    <source>
        <dbReference type="Proteomes" id="UP000298652"/>
    </source>
</evidence>
<dbReference type="InterPro" id="IPR011009">
    <property type="entry name" value="Kinase-like_dom_sf"/>
</dbReference>
<dbReference type="Proteomes" id="UP000298652">
    <property type="component" value="Chromosome 8"/>
</dbReference>
<dbReference type="InterPro" id="IPR054000">
    <property type="entry name" value="MLKL_N"/>
</dbReference>
<accession>A0A4U6TMP8</accession>
<dbReference type="AlphaFoldDB" id="A0A4U6TMP8"/>
<keyword evidence="3" id="KW-0808">Transferase</keyword>
<keyword evidence="2 10" id="KW-0723">Serine/threonine-protein kinase</keyword>
<dbReference type="InterPro" id="IPR008271">
    <property type="entry name" value="Ser/Thr_kinase_AS"/>
</dbReference>